<keyword evidence="3" id="KW-1185">Reference proteome</keyword>
<feature type="compositionally biased region" description="Basic and acidic residues" evidence="1">
    <location>
        <begin position="205"/>
        <end position="223"/>
    </location>
</feature>
<organism evidence="2 3">
    <name type="scientific">Tritrichomonas musculus</name>
    <dbReference type="NCBI Taxonomy" id="1915356"/>
    <lineage>
        <taxon>Eukaryota</taxon>
        <taxon>Metamonada</taxon>
        <taxon>Parabasalia</taxon>
        <taxon>Tritrichomonadida</taxon>
        <taxon>Tritrichomonadidae</taxon>
        <taxon>Tritrichomonas</taxon>
    </lineage>
</organism>
<feature type="region of interest" description="Disordered" evidence="1">
    <location>
        <begin position="134"/>
        <end position="241"/>
    </location>
</feature>
<comment type="caution">
    <text evidence="2">The sequence shown here is derived from an EMBL/GenBank/DDBJ whole genome shotgun (WGS) entry which is preliminary data.</text>
</comment>
<evidence type="ECO:0000313" key="3">
    <source>
        <dbReference type="Proteomes" id="UP001470230"/>
    </source>
</evidence>
<gene>
    <name evidence="2" type="ORF">M9Y10_017492</name>
</gene>
<reference evidence="2 3" key="1">
    <citation type="submission" date="2024-04" db="EMBL/GenBank/DDBJ databases">
        <title>Tritrichomonas musculus Genome.</title>
        <authorList>
            <person name="Alves-Ferreira E."/>
            <person name="Grigg M."/>
            <person name="Lorenzi H."/>
            <person name="Galac M."/>
        </authorList>
    </citation>
    <scope>NUCLEOTIDE SEQUENCE [LARGE SCALE GENOMIC DNA]</scope>
    <source>
        <strain evidence="2 3">EAF2021</strain>
    </source>
</reference>
<dbReference type="EMBL" id="JAPFFF010000023">
    <property type="protein sequence ID" value="KAK8852507.1"/>
    <property type="molecule type" value="Genomic_DNA"/>
</dbReference>
<feature type="compositionally biased region" description="Basic and acidic residues" evidence="1">
    <location>
        <begin position="172"/>
        <end position="188"/>
    </location>
</feature>
<protein>
    <submittedName>
        <fullName evidence="2">Uncharacterized protein</fullName>
    </submittedName>
</protein>
<evidence type="ECO:0000313" key="2">
    <source>
        <dbReference type="EMBL" id="KAK8852507.1"/>
    </source>
</evidence>
<feature type="compositionally biased region" description="Basic and acidic residues" evidence="1">
    <location>
        <begin position="145"/>
        <end position="155"/>
    </location>
</feature>
<dbReference type="Proteomes" id="UP001470230">
    <property type="component" value="Unassembled WGS sequence"/>
</dbReference>
<accession>A0ABR2HVE1</accession>
<proteinExistence type="predicted"/>
<name>A0ABR2HVE1_9EUKA</name>
<sequence>MILDPKTISSSRIVIDSNEAKQTSTPPKQINQYSNKLVYPTFEPKKNTFYLYLEEVAKPNLNFQERRYQTIFGIKNSTDIQRFHLLPGANKICTFIGFSNQKDLKVALNNPSLKSSSIYQKVFIFSTQQENTSNSKISKIKPKTNQKDKVTDKSNQKPTTSQTNSKSNHFHFSSEKSQDKNRKSKDLVEAVDYYDTSSDESENCDIERKETEIIQNNKDKDDNESSLYDYDDDYEDKNNDK</sequence>
<evidence type="ECO:0000256" key="1">
    <source>
        <dbReference type="SAM" id="MobiDB-lite"/>
    </source>
</evidence>
<feature type="compositionally biased region" description="Polar residues" evidence="1">
    <location>
        <begin position="156"/>
        <end position="171"/>
    </location>
</feature>